<accession>A0A383CW87</accession>
<dbReference type="InterPro" id="IPR049311">
    <property type="entry name" value="GIY_YIG_cat"/>
</dbReference>
<gene>
    <name evidence="2" type="ORF">METZ01_LOCUS489470</name>
</gene>
<dbReference type="Pfam" id="PF20815">
    <property type="entry name" value="GIY_YIG_2"/>
    <property type="match status" value="1"/>
</dbReference>
<feature type="domain" description="GIY-YIG catalytic" evidence="1">
    <location>
        <begin position="28"/>
        <end position="128"/>
    </location>
</feature>
<feature type="non-terminal residue" evidence="2">
    <location>
        <position position="128"/>
    </location>
</feature>
<name>A0A383CW87_9ZZZZ</name>
<proteinExistence type="predicted"/>
<evidence type="ECO:0000313" key="2">
    <source>
        <dbReference type="EMBL" id="SVE36616.1"/>
    </source>
</evidence>
<evidence type="ECO:0000259" key="1">
    <source>
        <dbReference type="Pfam" id="PF20815"/>
    </source>
</evidence>
<sequence length="128" mass="14340">MTELTNPDRLYSRSEILSNPCPVPKAWGVYAWFFSQAPGVTPTDGCLVHDSKTLLYIGISPDKPGKPNSKSNISERIRCHYNHNAEGSTLRKTLGILLTEKSGYPLRRVGSGNRKTFTNLGEQFLDQW</sequence>
<organism evidence="2">
    <name type="scientific">marine metagenome</name>
    <dbReference type="NCBI Taxonomy" id="408172"/>
    <lineage>
        <taxon>unclassified sequences</taxon>
        <taxon>metagenomes</taxon>
        <taxon>ecological metagenomes</taxon>
    </lineage>
</organism>
<dbReference type="EMBL" id="UINC01212338">
    <property type="protein sequence ID" value="SVE36616.1"/>
    <property type="molecule type" value="Genomic_DNA"/>
</dbReference>
<dbReference type="AlphaFoldDB" id="A0A383CW87"/>
<reference evidence="2" key="1">
    <citation type="submission" date="2018-05" db="EMBL/GenBank/DDBJ databases">
        <authorList>
            <person name="Lanie J.A."/>
            <person name="Ng W.-L."/>
            <person name="Kazmierczak K.M."/>
            <person name="Andrzejewski T.M."/>
            <person name="Davidsen T.M."/>
            <person name="Wayne K.J."/>
            <person name="Tettelin H."/>
            <person name="Glass J.I."/>
            <person name="Rusch D."/>
            <person name="Podicherti R."/>
            <person name="Tsui H.-C.T."/>
            <person name="Winkler M.E."/>
        </authorList>
    </citation>
    <scope>NUCLEOTIDE SEQUENCE</scope>
</reference>
<protein>
    <recommendedName>
        <fullName evidence="1">GIY-YIG catalytic domain-containing protein</fullName>
    </recommendedName>
</protein>